<dbReference type="RefSeq" id="WP_379599253.1">
    <property type="nucleotide sequence ID" value="NZ_JBHUDE010000163.1"/>
</dbReference>
<dbReference type="EMBL" id="JBHUDE010000163">
    <property type="protein sequence ID" value="MFD1609777.1"/>
    <property type="molecule type" value="Genomic_DNA"/>
</dbReference>
<comment type="caution">
    <text evidence="2">The sequence shown here is derived from an EMBL/GenBank/DDBJ whole genome shotgun (WGS) entry which is preliminary data.</text>
</comment>
<evidence type="ECO:0008006" key="4">
    <source>
        <dbReference type="Google" id="ProtNLM"/>
    </source>
</evidence>
<reference evidence="3" key="1">
    <citation type="journal article" date="2019" name="Int. J. Syst. Evol. Microbiol.">
        <title>The Global Catalogue of Microorganisms (GCM) 10K type strain sequencing project: providing services to taxonomists for standard genome sequencing and annotation.</title>
        <authorList>
            <consortium name="The Broad Institute Genomics Platform"/>
            <consortium name="The Broad Institute Genome Sequencing Center for Infectious Disease"/>
            <person name="Wu L."/>
            <person name="Ma J."/>
        </authorList>
    </citation>
    <scope>NUCLEOTIDE SEQUENCE [LARGE SCALE GENOMIC DNA]</scope>
    <source>
        <strain evidence="3">CGMCC 1.12376</strain>
    </source>
</reference>
<organism evidence="2 3">
    <name type="scientific">Oceanobacillus luteolus</name>
    <dbReference type="NCBI Taxonomy" id="1274358"/>
    <lineage>
        <taxon>Bacteria</taxon>
        <taxon>Bacillati</taxon>
        <taxon>Bacillota</taxon>
        <taxon>Bacilli</taxon>
        <taxon>Bacillales</taxon>
        <taxon>Bacillaceae</taxon>
        <taxon>Oceanobacillus</taxon>
    </lineage>
</organism>
<sequence length="84" mass="9457">MELIFGNVIGIVVALMIVGACKSVIKSDYYLDLPRIEKEDDVKPKRKFYVGKFLTTILLVLAYGYIAYAFGLKAETAFDILKTM</sequence>
<accession>A0ABW4HWZ3</accession>
<keyword evidence="3" id="KW-1185">Reference proteome</keyword>
<keyword evidence="1" id="KW-0472">Membrane</keyword>
<feature type="transmembrane region" description="Helical" evidence="1">
    <location>
        <begin position="53"/>
        <end position="71"/>
    </location>
</feature>
<proteinExistence type="predicted"/>
<dbReference type="Proteomes" id="UP001597221">
    <property type="component" value="Unassembled WGS sequence"/>
</dbReference>
<name>A0ABW4HWZ3_9BACI</name>
<feature type="transmembrane region" description="Helical" evidence="1">
    <location>
        <begin position="6"/>
        <end position="25"/>
    </location>
</feature>
<evidence type="ECO:0000313" key="2">
    <source>
        <dbReference type="EMBL" id="MFD1609777.1"/>
    </source>
</evidence>
<keyword evidence="1" id="KW-0812">Transmembrane</keyword>
<keyword evidence="1" id="KW-1133">Transmembrane helix</keyword>
<evidence type="ECO:0000313" key="3">
    <source>
        <dbReference type="Proteomes" id="UP001597221"/>
    </source>
</evidence>
<protein>
    <recommendedName>
        <fullName evidence="4">DUF3784 domain-containing protein</fullName>
    </recommendedName>
</protein>
<evidence type="ECO:0000256" key="1">
    <source>
        <dbReference type="SAM" id="Phobius"/>
    </source>
</evidence>
<gene>
    <name evidence="2" type="ORF">ACFSBH_19345</name>
</gene>